<gene>
    <name evidence="3" type="ORF">PVVCY_0100030</name>
    <name evidence="4" type="ORF">PVVCY_0402130</name>
</gene>
<dbReference type="VEuPathDB" id="PlasmoDB:PVVCY_0402130"/>
<protein>
    <submittedName>
        <fullName evidence="4">PIR protein CIR protein</fullName>
    </submittedName>
</protein>
<dbReference type="NCBIfam" id="TIGR01590">
    <property type="entry name" value="yir-bir-cir_Pla"/>
    <property type="match status" value="1"/>
</dbReference>
<dbReference type="AlphaFoldDB" id="A0A449BNV5"/>
<keyword evidence="2" id="KW-0472">Membrane</keyword>
<dbReference type="RefSeq" id="XP_037489997.1">
    <property type="nucleotide sequence ID" value="XM_037634550.1"/>
</dbReference>
<keyword evidence="2" id="KW-0812">Transmembrane</keyword>
<evidence type="ECO:0000313" key="5">
    <source>
        <dbReference type="Proteomes" id="UP000290582"/>
    </source>
</evidence>
<sequence length="317" mass="37196">MAESSDNLKDVYKDIFTINDYFYVTDKGHFRVDTKYVELIDEYCHYENNSGNYKCDDYFLWASCSFIYLLKNFKKYGLEYDKFAEYAILWLSYKLNTVQDKCDMNLNNFYTNHIEKNEYYNNIIKDDDTTTYMKIIDKIKDLMDIKEISKFNDPFSILFYLYNAFHDEHVNCTNLSKKANQFAQYFETVNNDSNNIKDSPFSQILSTLSNDYNNLKNNYGNSKCPDFKSRPELTPKKIPVRNSGIDSGQTLGQTPEGTSSSPSILNTVIPGLSTFFVIPVFLGVAYKYSLFGIDKLFQRQYIKKKLKKIKKKMKHNI</sequence>
<evidence type="ECO:0000313" key="4">
    <source>
        <dbReference type="EMBL" id="VEV55115.1"/>
    </source>
</evidence>
<dbReference type="GeneID" id="19963177"/>
<reference evidence="4 5" key="1">
    <citation type="submission" date="2019-01" db="EMBL/GenBank/DDBJ databases">
        <authorList>
            <person name="Ramaprasad A."/>
        </authorList>
    </citation>
    <scope>NUCLEOTIDE SEQUENCE [LARGE SCALE GENOMIC DNA]</scope>
</reference>
<feature type="transmembrane region" description="Helical" evidence="2">
    <location>
        <begin position="268"/>
        <end position="289"/>
    </location>
</feature>
<proteinExistence type="predicted"/>
<dbReference type="EMBL" id="LR215060">
    <property type="protein sequence ID" value="VEV55115.1"/>
    <property type="molecule type" value="Genomic_DNA"/>
</dbReference>
<dbReference type="VEuPathDB" id="PlasmoDB:PVVCY_0100030"/>
<dbReference type="KEGG" id="pvv:PVVCY_0100030"/>
<keyword evidence="2" id="KW-1133">Transmembrane helix</keyword>
<accession>A0A449BNV5</accession>
<dbReference type="Proteomes" id="UP000290582">
    <property type="component" value="Chromosome PVVCY_04"/>
</dbReference>
<evidence type="ECO:0000313" key="3">
    <source>
        <dbReference type="EMBL" id="VEV54392.1"/>
    </source>
</evidence>
<evidence type="ECO:0000256" key="1">
    <source>
        <dbReference type="SAM" id="MobiDB-lite"/>
    </source>
</evidence>
<dbReference type="EMBL" id="LR215057">
    <property type="protein sequence ID" value="VEV54392.1"/>
    <property type="molecule type" value="Genomic_DNA"/>
</dbReference>
<dbReference type="InterPro" id="IPR006477">
    <property type="entry name" value="Yir_bir_cir"/>
</dbReference>
<feature type="compositionally biased region" description="Polar residues" evidence="1">
    <location>
        <begin position="244"/>
        <end position="261"/>
    </location>
</feature>
<feature type="region of interest" description="Disordered" evidence="1">
    <location>
        <begin position="238"/>
        <end position="261"/>
    </location>
</feature>
<evidence type="ECO:0000256" key="2">
    <source>
        <dbReference type="SAM" id="Phobius"/>
    </source>
</evidence>
<dbReference type="Pfam" id="PF06022">
    <property type="entry name" value="Cir_Bir_Yir"/>
    <property type="match status" value="1"/>
</dbReference>
<dbReference type="Proteomes" id="UP000290582">
    <property type="component" value="Chromosome PVVCY_01"/>
</dbReference>
<name>A0A449BNV5_PLAVN</name>
<organism evidence="4 5">
    <name type="scientific">Plasmodium vinckei vinckei</name>
    <dbReference type="NCBI Taxonomy" id="54757"/>
    <lineage>
        <taxon>Eukaryota</taxon>
        <taxon>Sar</taxon>
        <taxon>Alveolata</taxon>
        <taxon>Apicomplexa</taxon>
        <taxon>Aconoidasida</taxon>
        <taxon>Haemosporida</taxon>
        <taxon>Plasmodiidae</taxon>
        <taxon>Plasmodium</taxon>
        <taxon>Plasmodium (Vinckeia)</taxon>
    </lineage>
</organism>